<feature type="non-terminal residue" evidence="1">
    <location>
        <position position="1"/>
    </location>
</feature>
<evidence type="ECO:0000313" key="1">
    <source>
        <dbReference type="EMBL" id="MFC5754984.1"/>
    </source>
</evidence>
<keyword evidence="1" id="KW-0418">Kinase</keyword>
<protein>
    <submittedName>
        <fullName evidence="1">Guanylate kinase</fullName>
    </submittedName>
</protein>
<proteinExistence type="predicted"/>
<dbReference type="GO" id="GO:0016301">
    <property type="term" value="F:kinase activity"/>
    <property type="evidence" value="ECO:0007669"/>
    <property type="project" value="UniProtKB-KW"/>
</dbReference>
<dbReference type="Proteomes" id="UP001596074">
    <property type="component" value="Unassembled WGS sequence"/>
</dbReference>
<name>A0ABW1AK19_9ACTN</name>
<accession>A0ABW1AK19</accession>
<dbReference type="SUPFAM" id="SSF52540">
    <property type="entry name" value="P-loop containing nucleoside triphosphate hydrolases"/>
    <property type="match status" value="1"/>
</dbReference>
<reference evidence="2" key="1">
    <citation type="journal article" date="2019" name="Int. J. Syst. Evol. Microbiol.">
        <title>The Global Catalogue of Microorganisms (GCM) 10K type strain sequencing project: providing services to taxonomists for standard genome sequencing and annotation.</title>
        <authorList>
            <consortium name="The Broad Institute Genomics Platform"/>
            <consortium name="The Broad Institute Genome Sequencing Center for Infectious Disease"/>
            <person name="Wu L."/>
            <person name="Ma J."/>
        </authorList>
    </citation>
    <scope>NUCLEOTIDE SEQUENCE [LARGE SCALE GENOMIC DNA]</scope>
    <source>
        <strain evidence="2">KCTC 42087</strain>
    </source>
</reference>
<dbReference type="Gene3D" id="3.40.50.300">
    <property type="entry name" value="P-loop containing nucleotide triphosphate hydrolases"/>
    <property type="match status" value="1"/>
</dbReference>
<organism evidence="1 2">
    <name type="scientific">Actinomadura rugatobispora</name>
    <dbReference type="NCBI Taxonomy" id="1994"/>
    <lineage>
        <taxon>Bacteria</taxon>
        <taxon>Bacillati</taxon>
        <taxon>Actinomycetota</taxon>
        <taxon>Actinomycetes</taxon>
        <taxon>Streptosporangiales</taxon>
        <taxon>Thermomonosporaceae</taxon>
        <taxon>Actinomadura</taxon>
    </lineage>
</organism>
<comment type="caution">
    <text evidence="1">The sequence shown here is derived from an EMBL/GenBank/DDBJ whole genome shotgun (WGS) entry which is preliminary data.</text>
</comment>
<keyword evidence="1" id="KW-0808">Transferase</keyword>
<sequence length="125" mass="14163">RLVVETERYGNRYAVDRHDIDELTETGHVPVVHIGNLADLAELRTAVPLDWTTVCLWIPREVCAERSHQRGDVDTPARLRAWDETDADLQRSQTQEGVSPFTLVIHTDQAEPADTARRIIEAVKP</sequence>
<keyword evidence="2" id="KW-1185">Reference proteome</keyword>
<dbReference type="InterPro" id="IPR027417">
    <property type="entry name" value="P-loop_NTPase"/>
</dbReference>
<gene>
    <name evidence="1" type="ORF">ACFPZN_56065</name>
</gene>
<dbReference type="EMBL" id="JBHSON010000242">
    <property type="protein sequence ID" value="MFC5754984.1"/>
    <property type="molecule type" value="Genomic_DNA"/>
</dbReference>
<evidence type="ECO:0000313" key="2">
    <source>
        <dbReference type="Proteomes" id="UP001596074"/>
    </source>
</evidence>